<proteinExistence type="predicted"/>
<dbReference type="CDD" id="cd06223">
    <property type="entry name" value="PRTases_typeI"/>
    <property type="match status" value="1"/>
</dbReference>
<dbReference type="EMBL" id="JACHLY010000002">
    <property type="protein sequence ID" value="MBB6001309.1"/>
    <property type="molecule type" value="Genomic_DNA"/>
</dbReference>
<dbReference type="AlphaFoldDB" id="A0A841EIU5"/>
<sequence>MQVFRDRADAGERLAERVRELGPGDPVVLALPRGGIPVGAVVAERLGAELDAAVVRKIAVPAFPETAVGAVTADGEAIVDDRPATGMSARAALASVRGRGAASLTLAVPVCSPDATGALEDTCDRVVCVLGPPQLRAVSLWYERFPQLGDREVQELLQRSAAL</sequence>
<evidence type="ECO:0000313" key="3">
    <source>
        <dbReference type="Proteomes" id="UP000578077"/>
    </source>
</evidence>
<name>A0A841EIU5_9ACTN</name>
<evidence type="ECO:0000313" key="2">
    <source>
        <dbReference type="EMBL" id="MBB6001309.1"/>
    </source>
</evidence>
<organism evidence="2 3">
    <name type="scientific">Streptomonospora salina</name>
    <dbReference type="NCBI Taxonomy" id="104205"/>
    <lineage>
        <taxon>Bacteria</taxon>
        <taxon>Bacillati</taxon>
        <taxon>Actinomycetota</taxon>
        <taxon>Actinomycetes</taxon>
        <taxon>Streptosporangiales</taxon>
        <taxon>Nocardiopsidaceae</taxon>
        <taxon>Streptomonospora</taxon>
    </lineage>
</organism>
<keyword evidence="2" id="KW-0808">Transferase</keyword>
<dbReference type="InterPro" id="IPR000836">
    <property type="entry name" value="PRTase_dom"/>
</dbReference>
<dbReference type="Gene3D" id="3.40.50.2020">
    <property type="match status" value="1"/>
</dbReference>
<dbReference type="InterPro" id="IPR029057">
    <property type="entry name" value="PRTase-like"/>
</dbReference>
<protein>
    <submittedName>
        <fullName evidence="2">Putative phosphoribosyl transferase</fullName>
    </submittedName>
</protein>
<comment type="caution">
    <text evidence="2">The sequence shown here is derived from an EMBL/GenBank/DDBJ whole genome shotgun (WGS) entry which is preliminary data.</text>
</comment>
<reference evidence="2 3" key="1">
    <citation type="submission" date="2020-08" db="EMBL/GenBank/DDBJ databases">
        <title>Sequencing the genomes of 1000 actinobacteria strains.</title>
        <authorList>
            <person name="Klenk H.-P."/>
        </authorList>
    </citation>
    <scope>NUCLEOTIDE SEQUENCE [LARGE SCALE GENOMIC DNA]</scope>
    <source>
        <strain evidence="2 3">DSM 44593</strain>
    </source>
</reference>
<dbReference type="GO" id="GO:0016740">
    <property type="term" value="F:transferase activity"/>
    <property type="evidence" value="ECO:0007669"/>
    <property type="project" value="UniProtKB-KW"/>
</dbReference>
<dbReference type="Pfam" id="PF00156">
    <property type="entry name" value="Pribosyltran"/>
    <property type="match status" value="1"/>
</dbReference>
<evidence type="ECO:0000259" key="1">
    <source>
        <dbReference type="Pfam" id="PF00156"/>
    </source>
</evidence>
<feature type="domain" description="Phosphoribosyltransferase" evidence="1">
    <location>
        <begin position="9"/>
        <end position="128"/>
    </location>
</feature>
<dbReference type="Proteomes" id="UP000578077">
    <property type="component" value="Unassembled WGS sequence"/>
</dbReference>
<dbReference type="SUPFAM" id="SSF53271">
    <property type="entry name" value="PRTase-like"/>
    <property type="match status" value="1"/>
</dbReference>
<accession>A0A841EIU5</accession>
<keyword evidence="3" id="KW-1185">Reference proteome</keyword>
<gene>
    <name evidence="2" type="ORF">HNR25_005138</name>
</gene>
<dbReference type="RefSeq" id="WP_312862786.1">
    <property type="nucleotide sequence ID" value="NZ_BAABKT010000035.1"/>
</dbReference>